<dbReference type="GO" id="GO:0006002">
    <property type="term" value="P:fructose 6-phosphate metabolic process"/>
    <property type="evidence" value="ECO:0007669"/>
    <property type="project" value="TreeGrafter"/>
</dbReference>
<dbReference type="InterPro" id="IPR017932">
    <property type="entry name" value="GATase_2_dom"/>
</dbReference>
<dbReference type="PANTHER" id="PTHR10937:SF0">
    <property type="entry name" value="GLUTAMINE--FRUCTOSE-6-PHOSPHATE TRANSAMINASE (ISOMERIZING)"/>
    <property type="match status" value="1"/>
</dbReference>
<keyword evidence="6" id="KW-0677">Repeat</keyword>
<feature type="domain" description="SIS" evidence="9">
    <location>
        <begin position="514"/>
        <end position="664"/>
    </location>
</feature>
<dbReference type="PROSITE" id="PS51278">
    <property type="entry name" value="GATASE_TYPE_2"/>
    <property type="match status" value="1"/>
</dbReference>
<dbReference type="GO" id="GO:0004360">
    <property type="term" value="F:glutamine-fructose-6-phosphate transaminase (isomerizing) activity"/>
    <property type="evidence" value="ECO:0007669"/>
    <property type="project" value="UniProtKB-EC"/>
</dbReference>
<evidence type="ECO:0000259" key="8">
    <source>
        <dbReference type="PROSITE" id="PS51278"/>
    </source>
</evidence>
<dbReference type="PROSITE" id="PS51464">
    <property type="entry name" value="SIS"/>
    <property type="match status" value="1"/>
</dbReference>
<keyword evidence="5" id="KW-0808">Transferase</keyword>
<evidence type="ECO:0000256" key="7">
    <source>
        <dbReference type="ARBA" id="ARBA00022962"/>
    </source>
</evidence>
<evidence type="ECO:0000256" key="5">
    <source>
        <dbReference type="ARBA" id="ARBA00022679"/>
    </source>
</evidence>
<accession>A0A7C4ARB2</accession>
<comment type="catalytic activity">
    <reaction evidence="1">
        <text>D-fructose 6-phosphate + L-glutamine = D-glucosamine 6-phosphate + L-glutamate</text>
        <dbReference type="Rhea" id="RHEA:13237"/>
        <dbReference type="ChEBI" id="CHEBI:29985"/>
        <dbReference type="ChEBI" id="CHEBI:58359"/>
        <dbReference type="ChEBI" id="CHEBI:58725"/>
        <dbReference type="ChEBI" id="CHEBI:61527"/>
        <dbReference type="EC" id="2.6.1.16"/>
    </reaction>
</comment>
<evidence type="ECO:0000256" key="4">
    <source>
        <dbReference type="ARBA" id="ARBA00022576"/>
    </source>
</evidence>
<dbReference type="Pfam" id="PF01380">
    <property type="entry name" value="SIS"/>
    <property type="match status" value="1"/>
</dbReference>
<feature type="domain" description="Glutamine amidotransferase type-2" evidence="8">
    <location>
        <begin position="129"/>
        <end position="435"/>
    </location>
</feature>
<dbReference type="InterPro" id="IPR035466">
    <property type="entry name" value="GlmS/AgaS_SIS"/>
</dbReference>
<dbReference type="GO" id="GO:0097367">
    <property type="term" value="F:carbohydrate derivative binding"/>
    <property type="evidence" value="ECO:0007669"/>
    <property type="project" value="InterPro"/>
</dbReference>
<dbReference type="InterPro" id="IPR029055">
    <property type="entry name" value="Ntn_hydrolases_N"/>
</dbReference>
<evidence type="ECO:0000313" key="10">
    <source>
        <dbReference type="EMBL" id="HGH60718.1"/>
    </source>
</evidence>
<proteinExistence type="predicted"/>
<organism evidence="10">
    <name type="scientific">Desulfomonile tiedjei</name>
    <dbReference type="NCBI Taxonomy" id="2358"/>
    <lineage>
        <taxon>Bacteria</taxon>
        <taxon>Pseudomonadati</taxon>
        <taxon>Thermodesulfobacteriota</taxon>
        <taxon>Desulfomonilia</taxon>
        <taxon>Desulfomonilales</taxon>
        <taxon>Desulfomonilaceae</taxon>
        <taxon>Desulfomonile</taxon>
    </lineage>
</organism>
<dbReference type="SUPFAM" id="SSF53697">
    <property type="entry name" value="SIS domain"/>
    <property type="match status" value="1"/>
</dbReference>
<gene>
    <name evidence="10" type="ORF">ENV54_05410</name>
</gene>
<keyword evidence="4" id="KW-0032">Aminotransferase</keyword>
<dbReference type="GO" id="GO:0006487">
    <property type="term" value="P:protein N-linked glycosylation"/>
    <property type="evidence" value="ECO:0007669"/>
    <property type="project" value="TreeGrafter"/>
</dbReference>
<comment type="caution">
    <text evidence="10">The sequence shown here is derived from an EMBL/GenBank/DDBJ whole genome shotgun (WGS) entry which is preliminary data.</text>
</comment>
<protein>
    <recommendedName>
        <fullName evidence="3">Glutamine--fructose-6-phosphate aminotransferase [isomerizing]</fullName>
        <ecNumber evidence="2">2.6.1.16</ecNumber>
    </recommendedName>
</protein>
<evidence type="ECO:0000256" key="3">
    <source>
        <dbReference type="ARBA" id="ARBA00016090"/>
    </source>
</evidence>
<dbReference type="PANTHER" id="PTHR10937">
    <property type="entry name" value="GLUCOSAMINE--FRUCTOSE-6-PHOSPHATE AMINOTRANSFERASE, ISOMERIZING"/>
    <property type="match status" value="1"/>
</dbReference>
<dbReference type="GO" id="GO:0006047">
    <property type="term" value="P:UDP-N-acetylglucosamine metabolic process"/>
    <property type="evidence" value="ECO:0007669"/>
    <property type="project" value="TreeGrafter"/>
</dbReference>
<dbReference type="CDD" id="cd05008">
    <property type="entry name" value="SIS_GlmS_GlmD_1"/>
    <property type="match status" value="1"/>
</dbReference>
<dbReference type="AlphaFoldDB" id="A0A7C4ARB2"/>
<dbReference type="Gene3D" id="3.40.50.10490">
    <property type="entry name" value="Glucose-6-phosphate isomerase like protein, domain 1"/>
    <property type="match status" value="2"/>
</dbReference>
<dbReference type="Gene3D" id="3.60.20.10">
    <property type="entry name" value="Glutamine Phosphoribosylpyrophosphate, subunit 1, domain 1"/>
    <property type="match status" value="1"/>
</dbReference>
<dbReference type="InterPro" id="IPR001347">
    <property type="entry name" value="SIS_dom"/>
</dbReference>
<evidence type="ECO:0000256" key="6">
    <source>
        <dbReference type="ARBA" id="ARBA00022737"/>
    </source>
</evidence>
<dbReference type="InterPro" id="IPR046348">
    <property type="entry name" value="SIS_dom_sf"/>
</dbReference>
<evidence type="ECO:0000259" key="9">
    <source>
        <dbReference type="PROSITE" id="PS51464"/>
    </source>
</evidence>
<name>A0A7C4ARB2_9BACT</name>
<reference evidence="10" key="1">
    <citation type="journal article" date="2020" name="mSystems">
        <title>Genome- and Community-Level Interaction Insights into Carbon Utilization and Element Cycling Functions of Hydrothermarchaeota in Hydrothermal Sediment.</title>
        <authorList>
            <person name="Zhou Z."/>
            <person name="Liu Y."/>
            <person name="Xu W."/>
            <person name="Pan J."/>
            <person name="Luo Z.H."/>
            <person name="Li M."/>
        </authorList>
    </citation>
    <scope>NUCLEOTIDE SEQUENCE [LARGE SCALE GENOMIC DNA]</scope>
    <source>
        <strain evidence="10">SpSt-769</strain>
    </source>
</reference>
<evidence type="ECO:0000256" key="1">
    <source>
        <dbReference type="ARBA" id="ARBA00001031"/>
    </source>
</evidence>
<dbReference type="EMBL" id="DTGT01000167">
    <property type="protein sequence ID" value="HGH60718.1"/>
    <property type="molecule type" value="Genomic_DNA"/>
</dbReference>
<sequence>MCGIAGFVSNTLWDRDIDLEWIDAATEMLESAAGGIAEALDAVDRSLSLLASKFDDLMSFALHYRLMVGGPMLSHVKRVSRALEKTQHALESLVRDRGPCEQLERLIELTRDFSWQLEREVLGGAARACELLPERLRDVERSRGLAFLAWSIEQVLENLDRLEVRGRDSAGISIQCLISESTHDGTQDNGRLAATAQDVEDIENGVKRQVHALNIDQETETITFIYKVANLVGRLGDNTSALRKRIQADSLLWETGTRLRQVNIISHTRWASNGIISLSNCHPTDGSLAGKEHEPTLRDRWAQFVLNGDVDNYYDLRLRFVEERGYAIDASVTTDAKILPLVFRLAADPAQPREDRFGDLMKLCEGSLAVVMQHPLTPMSLYLGEKGSGQSLFLGRIRDGVILASEVYGLASLTRTSYSLVGTERGGTQVLVAPADDGFTFQGRYLDDKGVFEPKAEPIYIHSRDIFRGRYDYYFEKEIHEAPISVLKTIKGKYRKGIGKIEFNAEGYESFGALVSRLRDPHLPPIRRVMVIGQGTASVAAMGVAHLVAKSLAKSRISVQWSKASEMSGFLSGESLVDTLLIAISQSGTTTDTNRTVDVAAAQGAWIHAIVNRRNSPLVEKADSHFYTSDGRDVEMAVASTKAFYSQIAAGKLTALLLAQEFGSLSDEEIMRDVAELEKLPGDIQWVLNHTAPIQKLAERYGPTSRNWAVVGNGPNKIAADEIRIKLSELCYKSIPCDFTEDKKHIDLSTEPLTIVVANDLPEEIVQDTVKEVAIFKAHNGRPLVICSRGEKRFRGYAESIIEVPTTGADLGFVTATVAGHLWGFYAARAIDARADVIRNLRTMLTVALEEPATWNSAACRTAWQELAAMIEEGEMNAALPASTVAALFGLRDRLLSDALQEMPPEILVEGIAILKQALEEVTRPIDTIRHQAKTVTVGISRPQVVLSPVFLKAMAGLSADVSRIKEADLRMLKNLGPVIADVPGGLFYKVLYETDAAAPSCAPDSPMIQTIGRYGVCEGKESRYDAPNCAGGSKKTALRLRRAIWSSGRLGQENLLVIPLYADKNEECTGLLLFHVVFVERASLQQKLGVLRSLGNRYYELIERLDDTGLPYSLEDILEKARPRDLVLMPVDTLVLETMGK</sequence>
<evidence type="ECO:0000256" key="2">
    <source>
        <dbReference type="ARBA" id="ARBA00012916"/>
    </source>
</evidence>
<keyword evidence="7" id="KW-0315">Glutamine amidotransferase</keyword>
<dbReference type="EC" id="2.6.1.16" evidence="2"/>
<dbReference type="SUPFAM" id="SSF56235">
    <property type="entry name" value="N-terminal nucleophile aminohydrolases (Ntn hydrolases)"/>
    <property type="match status" value="1"/>
</dbReference>